<dbReference type="InterPro" id="IPR018988">
    <property type="entry name" value="DUF2000"/>
</dbReference>
<dbReference type="InterPro" id="IPR023476">
    <property type="entry name" value="Pep_tRNA_hydro_II_dom_sf"/>
</dbReference>
<dbReference type="AlphaFoldDB" id="A0AB39YHM7"/>
<dbReference type="SUPFAM" id="SSF102462">
    <property type="entry name" value="Peptidyl-tRNA hydrolase II"/>
    <property type="match status" value="1"/>
</dbReference>
<dbReference type="RefSeq" id="WP_030303171.1">
    <property type="nucleotide sequence ID" value="NZ_CP165728.1"/>
</dbReference>
<dbReference type="Pfam" id="PF09391">
    <property type="entry name" value="DUF2000"/>
    <property type="match status" value="1"/>
</dbReference>
<evidence type="ECO:0000313" key="1">
    <source>
        <dbReference type="EMBL" id="XDV69344.1"/>
    </source>
</evidence>
<geneLocation type="plasmid" evidence="1">
    <name>unnamed1</name>
</geneLocation>
<organism evidence="1">
    <name type="scientific">Streptomyces sp. R33</name>
    <dbReference type="NCBI Taxonomy" id="3238629"/>
    <lineage>
        <taxon>Bacteria</taxon>
        <taxon>Bacillati</taxon>
        <taxon>Actinomycetota</taxon>
        <taxon>Actinomycetes</taxon>
        <taxon>Kitasatosporales</taxon>
        <taxon>Streptomycetaceae</taxon>
        <taxon>Streptomyces</taxon>
    </lineage>
</organism>
<dbReference type="EMBL" id="CP165728">
    <property type="protein sequence ID" value="XDV69344.1"/>
    <property type="molecule type" value="Genomic_DNA"/>
</dbReference>
<dbReference type="Gene3D" id="3.40.1490.10">
    <property type="entry name" value="Bit1"/>
    <property type="match status" value="1"/>
</dbReference>
<sequence>MDSVNEPVRFETKIAVVLRDDLQVWQRLNMTAFLVSGIGRKVPEVIGEPYSDADETEYLPMFRQPVLVFEASKEALTTSHQRAVSRGLPLSVFTADLFTTNNDRDNRAAVAAVHRDQLDLVGMAVYGPRNAVDKIIKGARMHP</sequence>
<name>A0AB39YHM7_9ACTN</name>
<protein>
    <submittedName>
        <fullName evidence="1">DUF2000 family protein</fullName>
    </submittedName>
</protein>
<proteinExistence type="predicted"/>
<accession>A0AB39YHM7</accession>
<keyword evidence="1" id="KW-0614">Plasmid</keyword>
<reference evidence="1" key="1">
    <citation type="submission" date="2024-08" db="EMBL/GenBank/DDBJ databases">
        <authorList>
            <person name="Yu S.T."/>
        </authorList>
    </citation>
    <scope>NUCLEOTIDE SEQUENCE</scope>
    <source>
        <strain evidence="1">R33</strain>
        <plasmid evidence="1">unnamed1</plasmid>
    </source>
</reference>
<gene>
    <name evidence="1" type="ORF">AB5J51_41160</name>
</gene>